<dbReference type="SMART" id="SM00563">
    <property type="entry name" value="PlsC"/>
    <property type="match status" value="1"/>
</dbReference>
<sequence length="250" mass="28739">MKIISGALSFLWRVWFVLITILFTLFFAPFVIFPLSFREKDTKHLAQALRLWAQLIFYGSGLSYQLHSHEKLDHNQAYIIVANHTSLMDIMLMLIIVKQPLVFVGKAELSKLPIFGPVYKRVNIPVDRQNAASRALVFRKVSEKIKQGKSVCIFPEGGVPNSQVFLDDFKDGPFALSAILKIPMVVFSFCGMKERLPYGYFTGGPGRVEVFLSEIIPAGKFEKREIPKYKEYVYQQIYQQLKICEENKNF</sequence>
<proteinExistence type="predicted"/>
<evidence type="ECO:0000256" key="3">
    <source>
        <dbReference type="ARBA" id="ARBA00022679"/>
    </source>
</evidence>
<dbReference type="GO" id="GO:0003841">
    <property type="term" value="F:1-acylglycerol-3-phosphate O-acyltransferase activity"/>
    <property type="evidence" value="ECO:0007669"/>
    <property type="project" value="UniProtKB-EC"/>
</dbReference>
<reference evidence="8 9" key="1">
    <citation type="submission" date="2018-09" db="EMBL/GenBank/DDBJ databases">
        <authorList>
            <consortium name="Pathogen Informatics"/>
        </authorList>
    </citation>
    <scope>NUCLEOTIDE SEQUENCE [LARGE SCALE GENOMIC DNA]</scope>
    <source>
        <strain evidence="8 9">OH-22767</strain>
    </source>
</reference>
<dbReference type="OrthoDB" id="9803035at2"/>
<evidence type="ECO:0000313" key="8">
    <source>
        <dbReference type="EMBL" id="SZD71025.1"/>
    </source>
</evidence>
<keyword evidence="9" id="KW-1185">Reference proteome</keyword>
<dbReference type="AlphaFoldDB" id="A0A383TTY4"/>
<dbReference type="RefSeq" id="WP_119058729.1">
    <property type="nucleotide sequence ID" value="NZ_UNSC01000001.1"/>
</dbReference>
<dbReference type="PANTHER" id="PTHR10434">
    <property type="entry name" value="1-ACYL-SN-GLYCEROL-3-PHOSPHATE ACYLTRANSFERASE"/>
    <property type="match status" value="1"/>
</dbReference>
<name>A0A383TTY4_9FLAO</name>
<dbReference type="Pfam" id="PF01553">
    <property type="entry name" value="Acyltransferase"/>
    <property type="match status" value="1"/>
</dbReference>
<evidence type="ECO:0000256" key="2">
    <source>
        <dbReference type="ARBA" id="ARBA00022516"/>
    </source>
</evidence>
<dbReference type="Proteomes" id="UP000262142">
    <property type="component" value="Unassembled WGS sequence"/>
</dbReference>
<protein>
    <submittedName>
        <fullName evidence="8">1-acyl-sn-glycerol-3-phosphate acyltransferase</fullName>
        <ecNumber evidence="8">2.3.1.51</ecNumber>
    </submittedName>
</protein>
<keyword evidence="6" id="KW-0812">Transmembrane</keyword>
<dbReference type="InterPro" id="IPR002123">
    <property type="entry name" value="Plipid/glycerol_acylTrfase"/>
</dbReference>
<feature type="domain" description="Phospholipid/glycerol acyltransferase" evidence="7">
    <location>
        <begin position="78"/>
        <end position="192"/>
    </location>
</feature>
<dbReference type="EMBL" id="UNSC01000001">
    <property type="protein sequence ID" value="SZD71025.1"/>
    <property type="molecule type" value="Genomic_DNA"/>
</dbReference>
<comment type="pathway">
    <text evidence="1">Lipid metabolism.</text>
</comment>
<evidence type="ECO:0000256" key="6">
    <source>
        <dbReference type="SAM" id="Phobius"/>
    </source>
</evidence>
<dbReference type="PANTHER" id="PTHR10434:SF64">
    <property type="entry name" value="1-ACYL-SN-GLYCEROL-3-PHOSPHATE ACYLTRANSFERASE-RELATED"/>
    <property type="match status" value="1"/>
</dbReference>
<keyword evidence="5 8" id="KW-0012">Acyltransferase</keyword>
<feature type="transmembrane region" description="Helical" evidence="6">
    <location>
        <begin position="12"/>
        <end position="37"/>
    </location>
</feature>
<evidence type="ECO:0000313" key="9">
    <source>
        <dbReference type="Proteomes" id="UP000262142"/>
    </source>
</evidence>
<keyword evidence="2" id="KW-0444">Lipid biosynthesis</keyword>
<accession>A0A383TTY4</accession>
<gene>
    <name evidence="8" type="primary">plsC</name>
    <name evidence="8" type="ORF">SAMEA104719789_00116</name>
</gene>
<dbReference type="GO" id="GO:0006654">
    <property type="term" value="P:phosphatidic acid biosynthetic process"/>
    <property type="evidence" value="ECO:0007669"/>
    <property type="project" value="TreeGrafter"/>
</dbReference>
<dbReference type="SUPFAM" id="SSF69593">
    <property type="entry name" value="Glycerol-3-phosphate (1)-acyltransferase"/>
    <property type="match status" value="1"/>
</dbReference>
<keyword evidence="6" id="KW-1133">Transmembrane helix</keyword>
<keyword evidence="3 8" id="KW-0808">Transferase</keyword>
<dbReference type="EC" id="2.3.1.51" evidence="8"/>
<evidence type="ECO:0000256" key="1">
    <source>
        <dbReference type="ARBA" id="ARBA00005189"/>
    </source>
</evidence>
<keyword evidence="4" id="KW-0443">Lipid metabolism</keyword>
<organism evidence="8 9">
    <name type="scientific">Candidatus Ornithobacterium hominis</name>
    <dbReference type="NCBI Taxonomy" id="2497989"/>
    <lineage>
        <taxon>Bacteria</taxon>
        <taxon>Pseudomonadati</taxon>
        <taxon>Bacteroidota</taxon>
        <taxon>Flavobacteriia</taxon>
        <taxon>Flavobacteriales</taxon>
        <taxon>Weeksellaceae</taxon>
        <taxon>Ornithobacterium</taxon>
    </lineage>
</organism>
<evidence type="ECO:0000256" key="5">
    <source>
        <dbReference type="ARBA" id="ARBA00023315"/>
    </source>
</evidence>
<evidence type="ECO:0000259" key="7">
    <source>
        <dbReference type="SMART" id="SM00563"/>
    </source>
</evidence>
<evidence type="ECO:0000256" key="4">
    <source>
        <dbReference type="ARBA" id="ARBA00023098"/>
    </source>
</evidence>
<keyword evidence="6" id="KW-0472">Membrane</keyword>
<dbReference type="CDD" id="cd07989">
    <property type="entry name" value="LPLAT_AGPAT-like"/>
    <property type="match status" value="1"/>
</dbReference>